<feature type="signal peptide" evidence="7">
    <location>
        <begin position="1"/>
        <end position="44"/>
    </location>
</feature>
<keyword evidence="5" id="KW-0961">Cell wall biogenesis/degradation</keyword>
<dbReference type="GO" id="GO:0008745">
    <property type="term" value="F:N-acetylmuramoyl-L-alanine amidase activity"/>
    <property type="evidence" value="ECO:0007669"/>
    <property type="project" value="UniProtKB-EC"/>
</dbReference>
<dbReference type="Proteomes" id="UP000245909">
    <property type="component" value="Unassembled WGS sequence"/>
</dbReference>
<dbReference type="OrthoDB" id="9806267at2"/>
<evidence type="ECO:0000256" key="2">
    <source>
        <dbReference type="ARBA" id="ARBA00010860"/>
    </source>
</evidence>
<comment type="similarity">
    <text evidence="2">Belongs to the N-acetylmuramoyl-L-alanine amidase 3 family.</text>
</comment>
<dbReference type="InterPro" id="IPR036779">
    <property type="entry name" value="LysM_dom_sf"/>
</dbReference>
<dbReference type="CDD" id="cd02696">
    <property type="entry name" value="MurNAc-LAA"/>
    <property type="match status" value="1"/>
</dbReference>
<dbReference type="EMBL" id="QENU01000004">
    <property type="protein sequence ID" value="PVX39894.1"/>
    <property type="molecule type" value="Genomic_DNA"/>
</dbReference>
<dbReference type="EC" id="3.5.1.28" evidence="3"/>
<dbReference type="InterPro" id="IPR050695">
    <property type="entry name" value="N-acetylmuramoyl_amidase_3"/>
</dbReference>
<name>A0A2U0T8Q5_9PAST</name>
<dbReference type="PANTHER" id="PTHR30404:SF6">
    <property type="entry name" value="N-ACETYLMURAMOYL-L-ALANINE AMIDASE AMIB"/>
    <property type="match status" value="1"/>
</dbReference>
<dbReference type="AlphaFoldDB" id="A0A2U0T8Q5"/>
<evidence type="ECO:0000256" key="4">
    <source>
        <dbReference type="ARBA" id="ARBA00022801"/>
    </source>
</evidence>
<reference evidence="9 10" key="1">
    <citation type="submission" date="2018-05" db="EMBL/GenBank/DDBJ databases">
        <title>Genomic Encyclopedia of Type Strains, Phase IV (KMG-IV): sequencing the most valuable type-strain genomes for metagenomic binning, comparative biology and taxonomic classification.</title>
        <authorList>
            <person name="Goeker M."/>
        </authorList>
    </citation>
    <scope>NUCLEOTIDE SEQUENCE [LARGE SCALE GENOMIC DNA]</scope>
    <source>
        <strain evidence="9 10">DSM 22999</strain>
    </source>
</reference>
<proteinExistence type="inferred from homology"/>
<evidence type="ECO:0000256" key="7">
    <source>
        <dbReference type="SAM" id="SignalP"/>
    </source>
</evidence>
<evidence type="ECO:0000256" key="5">
    <source>
        <dbReference type="ARBA" id="ARBA00023316"/>
    </source>
</evidence>
<feature type="domain" description="LysM" evidence="8">
    <location>
        <begin position="313"/>
        <end position="356"/>
    </location>
</feature>
<keyword evidence="7" id="KW-0732">Signal</keyword>
<dbReference type="PROSITE" id="PS51782">
    <property type="entry name" value="LYSM"/>
    <property type="match status" value="4"/>
</dbReference>
<feature type="region of interest" description="Disordered" evidence="6">
    <location>
        <begin position="523"/>
        <end position="569"/>
    </location>
</feature>
<feature type="compositionally biased region" description="Basic and acidic residues" evidence="6">
    <location>
        <begin position="523"/>
        <end position="551"/>
    </location>
</feature>
<keyword evidence="4" id="KW-0378">Hydrolase</keyword>
<comment type="caution">
    <text evidence="9">The sequence shown here is derived from an EMBL/GenBank/DDBJ whole genome shotgun (WGS) entry which is preliminary data.</text>
</comment>
<evidence type="ECO:0000259" key="8">
    <source>
        <dbReference type="PROSITE" id="PS51782"/>
    </source>
</evidence>
<evidence type="ECO:0000256" key="3">
    <source>
        <dbReference type="ARBA" id="ARBA00011901"/>
    </source>
</evidence>
<dbReference type="SUPFAM" id="SSF54106">
    <property type="entry name" value="LysM domain"/>
    <property type="match status" value="4"/>
</dbReference>
<sequence length="615" mass="68612">MKTLGIFSLKFLLKTLNALTSANKNAIQKITLFLTALFALSAQAEPWTIAIDPGHGGKDPGAISRSMRMYEKDVTIAIARELKAYLDKDPNFRAVMTRTGDYYISVPSRSEIARRKKANYLVSIHADSSENPQQRGASVWVLSNRRANDEMGQWLEDHEKQSELLGGAGNVLATHNNEKYLNQTVLDLQFGHSQREGYQLGDAILRNFAKITTLSRSRPQHASLGVLRSPDIPSVLVETGFLSNPEEEAKLSSPSYRRRIAYIIYQGIVEYRRRNGGVDVKTTVQMPALKKDTAEQTQPQQEKGTLAIKDSGVKHTVKSGEYLNKIAKQYDVKADDIVALNKLKRRELFIGQRLHIPDNGKSTVKTDDKSQAKTDKQTTQTATNVKDSGTVYTVKLGDRLDKIAKQYNVKADDIVELNKLKRKELFIGQRLRIPDNGKSAVKTDDKSQAKTDKQAAQTAANVKDSGTVYTVKSGDRLDKIAKQYNVKTDDILALNNLKQRTLRIGDKLKIPAKAANVEKVKAEKAKPEKVKAEKAKVGKVQEAKSEKEKKANAQNSKADTKSAKATKGKFHTVEKNQTLFMISRLYGTTPDKLLKLNPNLKNEKIIVGQKIRVKE</sequence>
<dbReference type="Pfam" id="PF01476">
    <property type="entry name" value="LysM"/>
    <property type="match status" value="4"/>
</dbReference>
<dbReference type="Gene3D" id="3.40.630.40">
    <property type="entry name" value="Zn-dependent exopeptidases"/>
    <property type="match status" value="1"/>
</dbReference>
<dbReference type="Pfam" id="PF01520">
    <property type="entry name" value="Amidase_3"/>
    <property type="match status" value="1"/>
</dbReference>
<dbReference type="SMART" id="SM00646">
    <property type="entry name" value="Ami_3"/>
    <property type="match status" value="1"/>
</dbReference>
<evidence type="ECO:0000256" key="6">
    <source>
        <dbReference type="SAM" id="MobiDB-lite"/>
    </source>
</evidence>
<evidence type="ECO:0000256" key="1">
    <source>
        <dbReference type="ARBA" id="ARBA00001561"/>
    </source>
</evidence>
<dbReference type="InterPro" id="IPR018392">
    <property type="entry name" value="LysM"/>
</dbReference>
<feature type="domain" description="LysM" evidence="8">
    <location>
        <begin position="390"/>
        <end position="433"/>
    </location>
</feature>
<dbReference type="SUPFAM" id="SSF53187">
    <property type="entry name" value="Zn-dependent exopeptidases"/>
    <property type="match status" value="1"/>
</dbReference>
<comment type="catalytic activity">
    <reaction evidence="1">
        <text>Hydrolyzes the link between N-acetylmuramoyl residues and L-amino acid residues in certain cell-wall glycopeptides.</text>
        <dbReference type="EC" id="3.5.1.28"/>
    </reaction>
</comment>
<dbReference type="InterPro" id="IPR002508">
    <property type="entry name" value="MurNAc-LAA_cat"/>
</dbReference>
<evidence type="ECO:0000313" key="10">
    <source>
        <dbReference type="Proteomes" id="UP000245909"/>
    </source>
</evidence>
<organism evidence="9 10">
    <name type="scientific">Alitibacter langaaensis DSM 22999</name>
    <dbReference type="NCBI Taxonomy" id="1122935"/>
    <lineage>
        <taxon>Bacteria</taxon>
        <taxon>Pseudomonadati</taxon>
        <taxon>Pseudomonadota</taxon>
        <taxon>Gammaproteobacteria</taxon>
        <taxon>Pasteurellales</taxon>
        <taxon>Pasteurellaceae</taxon>
        <taxon>Alitibacter</taxon>
    </lineage>
</organism>
<feature type="region of interest" description="Disordered" evidence="6">
    <location>
        <begin position="436"/>
        <end position="458"/>
    </location>
</feature>
<protein>
    <recommendedName>
        <fullName evidence="3">N-acetylmuramoyl-L-alanine amidase</fullName>
        <ecNumber evidence="3">3.5.1.28</ecNumber>
    </recommendedName>
</protein>
<dbReference type="PANTHER" id="PTHR30404">
    <property type="entry name" value="N-ACETYLMURAMOYL-L-ALANINE AMIDASE"/>
    <property type="match status" value="1"/>
</dbReference>
<dbReference type="Gene3D" id="3.10.350.10">
    <property type="entry name" value="LysM domain"/>
    <property type="match status" value="4"/>
</dbReference>
<feature type="compositionally biased region" description="Basic and acidic residues" evidence="6">
    <location>
        <begin position="364"/>
        <end position="376"/>
    </location>
</feature>
<feature type="region of interest" description="Disordered" evidence="6">
    <location>
        <begin position="359"/>
        <end position="381"/>
    </location>
</feature>
<gene>
    <name evidence="9" type="ORF">C8D76_10498</name>
</gene>
<feature type="domain" description="LysM" evidence="8">
    <location>
        <begin position="569"/>
        <end position="613"/>
    </location>
</feature>
<evidence type="ECO:0000313" key="9">
    <source>
        <dbReference type="EMBL" id="PVX39894.1"/>
    </source>
</evidence>
<dbReference type="CDD" id="cd00118">
    <property type="entry name" value="LysM"/>
    <property type="match status" value="4"/>
</dbReference>
<dbReference type="RefSeq" id="WP_116631606.1">
    <property type="nucleotide sequence ID" value="NZ_QENU01000004.1"/>
</dbReference>
<feature type="compositionally biased region" description="Basic and acidic residues" evidence="6">
    <location>
        <begin position="441"/>
        <end position="453"/>
    </location>
</feature>
<dbReference type="GO" id="GO:0071555">
    <property type="term" value="P:cell wall organization"/>
    <property type="evidence" value="ECO:0007669"/>
    <property type="project" value="UniProtKB-KW"/>
</dbReference>
<feature type="chain" id="PRO_5015575909" description="N-acetylmuramoyl-L-alanine amidase" evidence="7">
    <location>
        <begin position="45"/>
        <end position="615"/>
    </location>
</feature>
<feature type="domain" description="LysM" evidence="8">
    <location>
        <begin position="467"/>
        <end position="510"/>
    </location>
</feature>
<dbReference type="GO" id="GO:0030288">
    <property type="term" value="C:outer membrane-bounded periplasmic space"/>
    <property type="evidence" value="ECO:0007669"/>
    <property type="project" value="TreeGrafter"/>
</dbReference>
<keyword evidence="10" id="KW-1185">Reference proteome</keyword>
<dbReference type="SMART" id="SM00257">
    <property type="entry name" value="LysM"/>
    <property type="match status" value="4"/>
</dbReference>
<dbReference type="GO" id="GO:0009253">
    <property type="term" value="P:peptidoglycan catabolic process"/>
    <property type="evidence" value="ECO:0007669"/>
    <property type="project" value="InterPro"/>
</dbReference>
<accession>A0A2U0T8Q5</accession>